<protein>
    <submittedName>
        <fullName evidence="2">Reverse transcriptase</fullName>
    </submittedName>
</protein>
<evidence type="ECO:0000313" key="3">
    <source>
        <dbReference type="Proteomes" id="UP000762676"/>
    </source>
</evidence>
<feature type="region of interest" description="Disordered" evidence="1">
    <location>
        <begin position="1"/>
        <end position="29"/>
    </location>
</feature>
<keyword evidence="3" id="KW-1185">Reference proteome</keyword>
<comment type="caution">
    <text evidence="2">The sequence shown here is derived from an EMBL/GenBank/DDBJ whole genome shotgun (WGS) entry which is preliminary data.</text>
</comment>
<reference evidence="2 3" key="1">
    <citation type="journal article" date="2021" name="Elife">
        <title>Chloroplast acquisition without the gene transfer in kleptoplastic sea slugs, Plakobranchus ocellatus.</title>
        <authorList>
            <person name="Maeda T."/>
            <person name="Takahashi S."/>
            <person name="Yoshida T."/>
            <person name="Shimamura S."/>
            <person name="Takaki Y."/>
            <person name="Nagai Y."/>
            <person name="Toyoda A."/>
            <person name="Suzuki Y."/>
            <person name="Arimoto A."/>
            <person name="Ishii H."/>
            <person name="Satoh N."/>
            <person name="Nishiyama T."/>
            <person name="Hasebe M."/>
            <person name="Maruyama T."/>
            <person name="Minagawa J."/>
            <person name="Obokata J."/>
            <person name="Shigenobu S."/>
        </authorList>
    </citation>
    <scope>NUCLEOTIDE SEQUENCE [LARGE SCALE GENOMIC DNA]</scope>
</reference>
<accession>A0AAV4FUX3</accession>
<keyword evidence="2" id="KW-0808">Transferase</keyword>
<name>A0AAV4FUX3_9GAST</name>
<proteinExistence type="predicted"/>
<dbReference type="GO" id="GO:0003964">
    <property type="term" value="F:RNA-directed DNA polymerase activity"/>
    <property type="evidence" value="ECO:0007669"/>
    <property type="project" value="UniProtKB-KW"/>
</dbReference>
<dbReference type="Proteomes" id="UP000762676">
    <property type="component" value="Unassembled WGS sequence"/>
</dbReference>
<sequence length="107" mass="12728">MKEVISQTQTDRKGLGSSSAKWWSKTEGTEKRDMLIDEVRQWEDFRRIQKTIQQGQWTNWDSEIQRSLTRSFIRSVYDLLLQIWYAGEKKDDLTCPLCHADKLQNMS</sequence>
<evidence type="ECO:0000313" key="2">
    <source>
        <dbReference type="EMBL" id="GFR77142.1"/>
    </source>
</evidence>
<evidence type="ECO:0000256" key="1">
    <source>
        <dbReference type="SAM" id="MobiDB-lite"/>
    </source>
</evidence>
<organism evidence="2 3">
    <name type="scientific">Elysia marginata</name>
    <dbReference type="NCBI Taxonomy" id="1093978"/>
    <lineage>
        <taxon>Eukaryota</taxon>
        <taxon>Metazoa</taxon>
        <taxon>Spiralia</taxon>
        <taxon>Lophotrochozoa</taxon>
        <taxon>Mollusca</taxon>
        <taxon>Gastropoda</taxon>
        <taxon>Heterobranchia</taxon>
        <taxon>Euthyneura</taxon>
        <taxon>Panpulmonata</taxon>
        <taxon>Sacoglossa</taxon>
        <taxon>Placobranchoidea</taxon>
        <taxon>Plakobranchidae</taxon>
        <taxon>Elysia</taxon>
    </lineage>
</organism>
<gene>
    <name evidence="2" type="ORF">ElyMa_000501500</name>
</gene>
<keyword evidence="2" id="KW-0695">RNA-directed DNA polymerase</keyword>
<dbReference type="AlphaFoldDB" id="A0AAV4FUX3"/>
<keyword evidence="2" id="KW-0548">Nucleotidyltransferase</keyword>
<dbReference type="EMBL" id="BMAT01000957">
    <property type="protein sequence ID" value="GFR77142.1"/>
    <property type="molecule type" value="Genomic_DNA"/>
</dbReference>